<dbReference type="PANTHER" id="PTHR43758">
    <property type="entry name" value="7,8-DIHYDRO-8-OXOGUANINE TRIPHOSPHATASE"/>
    <property type="match status" value="1"/>
</dbReference>
<evidence type="ECO:0000256" key="2">
    <source>
        <dbReference type="ARBA" id="ARBA00005582"/>
    </source>
</evidence>
<dbReference type="eggNOG" id="COG0494">
    <property type="taxonomic scope" value="Bacteria"/>
</dbReference>
<feature type="domain" description="Nudix hydrolase" evidence="6">
    <location>
        <begin position="7"/>
        <end position="159"/>
    </location>
</feature>
<dbReference type="PROSITE" id="PS51462">
    <property type="entry name" value="NUDIX"/>
    <property type="match status" value="1"/>
</dbReference>
<dbReference type="PANTHER" id="PTHR43758:SF8">
    <property type="entry name" value="8-OXO-DGTP DIPHOSPHATASE YTKD-RELATED"/>
    <property type="match status" value="1"/>
</dbReference>
<keyword evidence="4" id="KW-0378">Hydrolase</keyword>
<dbReference type="OrthoDB" id="9131041at2"/>
<dbReference type="InterPro" id="IPR014078">
    <property type="entry name" value="Nudix_YtkD"/>
</dbReference>
<proteinExistence type="inferred from homology"/>
<dbReference type="InterPro" id="IPR015797">
    <property type="entry name" value="NUDIX_hydrolase-like_dom_sf"/>
</dbReference>
<dbReference type="PROSITE" id="PS00893">
    <property type="entry name" value="NUDIX_BOX"/>
    <property type="match status" value="1"/>
</dbReference>
<evidence type="ECO:0000256" key="5">
    <source>
        <dbReference type="ARBA" id="ARBA00022842"/>
    </source>
</evidence>
<dbReference type="InterPro" id="IPR000086">
    <property type="entry name" value="NUDIX_hydrolase_dom"/>
</dbReference>
<gene>
    <name evidence="7" type="ORF">BleG1_2799</name>
</gene>
<evidence type="ECO:0000256" key="1">
    <source>
        <dbReference type="ARBA" id="ARBA00001946"/>
    </source>
</evidence>
<comment type="similarity">
    <text evidence="2">Belongs to the Nudix hydrolase family.</text>
</comment>
<dbReference type="SUPFAM" id="SSF55811">
    <property type="entry name" value="Nudix"/>
    <property type="match status" value="1"/>
</dbReference>
<evidence type="ECO:0000313" key="8">
    <source>
        <dbReference type="Proteomes" id="UP000027142"/>
    </source>
</evidence>
<reference evidence="7 8" key="1">
    <citation type="journal article" date="2014" name="Gene">
        <title>A comparative genomic analysis of the alkalitolerant soil bacterium Bacillus lehensis G1.</title>
        <authorList>
            <person name="Noor Y.M."/>
            <person name="Samsulrizal N.H."/>
            <person name="Jema'on N.A."/>
            <person name="Low K.O."/>
            <person name="Ramli A.N."/>
            <person name="Alias N.I."/>
            <person name="Damis S.I."/>
            <person name="Fuzi S.F."/>
            <person name="Isa M.N."/>
            <person name="Murad A.M."/>
            <person name="Raih M.F."/>
            <person name="Bakar F.D."/>
            <person name="Najimudin N."/>
            <person name="Mahadi N.M."/>
            <person name="Illias R.M."/>
        </authorList>
    </citation>
    <scope>NUCLEOTIDE SEQUENCE [LARGE SCALE GENOMIC DNA]</scope>
    <source>
        <strain evidence="7 8">G1</strain>
    </source>
</reference>
<dbReference type="PATRIC" id="fig|1246626.3.peg.2792"/>
<dbReference type="STRING" id="1246626.BleG1_2799"/>
<dbReference type="InterPro" id="IPR020084">
    <property type="entry name" value="NUDIX_hydrolase_CS"/>
</dbReference>
<evidence type="ECO:0000259" key="6">
    <source>
        <dbReference type="PROSITE" id="PS51462"/>
    </source>
</evidence>
<dbReference type="Pfam" id="PF00293">
    <property type="entry name" value="NUDIX"/>
    <property type="match status" value="1"/>
</dbReference>
<keyword evidence="8" id="KW-1185">Reference proteome</keyword>
<dbReference type="GO" id="GO:0005737">
    <property type="term" value="C:cytoplasm"/>
    <property type="evidence" value="ECO:0007669"/>
    <property type="project" value="TreeGrafter"/>
</dbReference>
<keyword evidence="3" id="KW-0479">Metal-binding</keyword>
<evidence type="ECO:0000313" key="7">
    <source>
        <dbReference type="EMBL" id="AIC95364.1"/>
    </source>
</evidence>
<dbReference type="Gene3D" id="3.90.79.10">
    <property type="entry name" value="Nucleoside Triphosphate Pyrophosphohydrolase"/>
    <property type="match status" value="1"/>
</dbReference>
<dbReference type="EMBL" id="CP003923">
    <property type="protein sequence ID" value="AIC95364.1"/>
    <property type="molecule type" value="Genomic_DNA"/>
</dbReference>
<name>A0A060M5J6_9BACI</name>
<dbReference type="KEGG" id="ble:BleG1_2799"/>
<dbReference type="AlphaFoldDB" id="A0A060M5J6"/>
<keyword evidence="5" id="KW-0460">Magnesium</keyword>
<dbReference type="RefSeq" id="WP_038482120.1">
    <property type="nucleotide sequence ID" value="NZ_CP003923.1"/>
</dbReference>
<dbReference type="NCBIfam" id="TIGR02705">
    <property type="entry name" value="nudix_YtkD"/>
    <property type="match status" value="1"/>
</dbReference>
<dbReference type="HOGENOM" id="CLU_119467_0_0_9"/>
<dbReference type="GO" id="GO:0016818">
    <property type="term" value="F:hydrolase activity, acting on acid anhydrides, in phosphorus-containing anhydrides"/>
    <property type="evidence" value="ECO:0007669"/>
    <property type="project" value="TreeGrafter"/>
</dbReference>
<sequence length="159" mass="18106">MQTFQDKKGYIVNLVLGEEVPFTSSPKHVLIIARYQGSWVLTDHKARGYECPGGKVEANEEIEAAVRRELWEETGGYAQWISYIGQYEVQDPQEVFYKSIYAVQVKRFDETPSGFETNGVKLIDEFPIGMKADNRFSPIMQDEVVPQAIQYAISIGLFT</sequence>
<comment type="cofactor">
    <cofactor evidence="1">
        <name>Mg(2+)</name>
        <dbReference type="ChEBI" id="CHEBI:18420"/>
    </cofactor>
</comment>
<dbReference type="GO" id="GO:0046872">
    <property type="term" value="F:metal ion binding"/>
    <property type="evidence" value="ECO:0007669"/>
    <property type="project" value="UniProtKB-KW"/>
</dbReference>
<protein>
    <submittedName>
        <fullName evidence="7">7,8-dihydro-8-oxoguanine-triphosphatase</fullName>
    </submittedName>
</protein>
<accession>A0A060M5J6</accession>
<dbReference type="Proteomes" id="UP000027142">
    <property type="component" value="Chromosome"/>
</dbReference>
<evidence type="ECO:0000256" key="4">
    <source>
        <dbReference type="ARBA" id="ARBA00022801"/>
    </source>
</evidence>
<evidence type="ECO:0000256" key="3">
    <source>
        <dbReference type="ARBA" id="ARBA00022723"/>
    </source>
</evidence>
<dbReference type="CDD" id="cd04665">
    <property type="entry name" value="NUDIX_RppH"/>
    <property type="match status" value="1"/>
</dbReference>
<organism evidence="7 8">
    <name type="scientific">Shouchella lehensis G1</name>
    <dbReference type="NCBI Taxonomy" id="1246626"/>
    <lineage>
        <taxon>Bacteria</taxon>
        <taxon>Bacillati</taxon>
        <taxon>Bacillota</taxon>
        <taxon>Bacilli</taxon>
        <taxon>Bacillales</taxon>
        <taxon>Bacillaceae</taxon>
        <taxon>Shouchella</taxon>
    </lineage>
</organism>